<feature type="compositionally biased region" description="Low complexity" evidence="2">
    <location>
        <begin position="412"/>
        <end position="421"/>
    </location>
</feature>
<dbReference type="Pfam" id="PF01339">
    <property type="entry name" value="CheB_methylest"/>
    <property type="match status" value="1"/>
</dbReference>
<evidence type="ECO:0000256" key="2">
    <source>
        <dbReference type="SAM" id="MobiDB-lite"/>
    </source>
</evidence>
<feature type="compositionally biased region" description="Low complexity" evidence="2">
    <location>
        <begin position="395"/>
        <end position="404"/>
    </location>
</feature>
<feature type="domain" description="CheB-type methylesterase" evidence="3">
    <location>
        <begin position="528"/>
        <end position="629"/>
    </location>
</feature>
<dbReference type="Proteomes" id="UP001597110">
    <property type="component" value="Unassembled WGS sequence"/>
</dbReference>
<dbReference type="InterPro" id="IPR035909">
    <property type="entry name" value="CheB_C"/>
</dbReference>
<dbReference type="InterPro" id="IPR000673">
    <property type="entry name" value="Sig_transdc_resp-reg_Me-estase"/>
</dbReference>
<comment type="caution">
    <text evidence="1">Lacks conserved residue(s) required for the propagation of feature annotation.</text>
</comment>
<dbReference type="Gene3D" id="3.40.50.180">
    <property type="entry name" value="Methylesterase CheB, C-terminal domain"/>
    <property type="match status" value="1"/>
</dbReference>
<dbReference type="SUPFAM" id="SSF52738">
    <property type="entry name" value="Methylesterase CheB, C-terminal domain"/>
    <property type="match status" value="1"/>
</dbReference>
<comment type="caution">
    <text evidence="4">The sequence shown here is derived from an EMBL/GenBank/DDBJ whole genome shotgun (WGS) entry which is preliminary data.</text>
</comment>
<accession>A0ABW2YC66</accession>
<organism evidence="4 5">
    <name type="scientific">Lysobacter brunescens</name>
    <dbReference type="NCBI Taxonomy" id="262323"/>
    <lineage>
        <taxon>Bacteria</taxon>
        <taxon>Pseudomonadati</taxon>
        <taxon>Pseudomonadota</taxon>
        <taxon>Gammaproteobacteria</taxon>
        <taxon>Lysobacterales</taxon>
        <taxon>Lysobacteraceae</taxon>
        <taxon>Lysobacter</taxon>
    </lineage>
</organism>
<dbReference type="PROSITE" id="PS50122">
    <property type="entry name" value="CHEB"/>
    <property type="match status" value="1"/>
</dbReference>
<sequence>MADVPNIGAGTRVALLARPGKAADNLADAVRQAGAELIVAVDPAATDEAALRALRPQALLIALEPSIEASLDNFDDILVDPSMIVIFDEADVAAHRSGWDAQRWVRHLSAKLRRDSNVLPPGAENEADWQPSPGKVPAPSAAYANVDMASFTEEAVAHADSVPADGMPADARTPVPGLDPVVLDPGLLDAIPAAPAPVAPPVAAPVAPPPAATFEPVPATPAETPRVSFGALEIESLEMEVAEGESFNIEAFNIEAVDFGAPDIAHAPIESLSIDAMAEESLDDMSAADASLSLDAFDFDAPAVAAPADSAPAAAGLQLDDDAFFLETLSNDRAAPTEPLPEIRFDDFDAAAMDFESVQAPAPKRDPETVLSFEELIARSMAAADDVPASETVGSAPAAPMSSPNLPPPLPASTAEPANAAPAPAVAPTFSLGELSLAPVEDAPVAAPAPADKPKPASHDLSALEARISSLSLVAIEDEAKRGTGDNPFLLDDDPLPPALDMTTPAAPVVPSIAPPPLASAGPPPLPPIAGADTAGVVLIEAGLGGPDPARQLLSSIPADFPAAVLVRLHLQGGRYDRLVAQMERASALPVALAASGASANPGTIYFMPDSVGVEPAGGGRLRFVPEAGGATAIFAALPPGDSAIVFLSGSDPALIDAAMAATATGTLVAAQTPEDCYDGAACAVLRSRGAASGLPVELAGRLAARWPS</sequence>
<dbReference type="EMBL" id="JBHTIF010000001">
    <property type="protein sequence ID" value="MFD0725992.1"/>
    <property type="molecule type" value="Genomic_DNA"/>
</dbReference>
<evidence type="ECO:0000256" key="1">
    <source>
        <dbReference type="PROSITE-ProRule" id="PRU00050"/>
    </source>
</evidence>
<name>A0ABW2YC66_9GAMM</name>
<evidence type="ECO:0000259" key="3">
    <source>
        <dbReference type="PROSITE" id="PS50122"/>
    </source>
</evidence>
<evidence type="ECO:0000313" key="5">
    <source>
        <dbReference type="Proteomes" id="UP001597110"/>
    </source>
</evidence>
<keyword evidence="5" id="KW-1185">Reference proteome</keyword>
<feature type="region of interest" description="Disordered" evidence="2">
    <location>
        <begin position="388"/>
        <end position="421"/>
    </location>
</feature>
<feature type="region of interest" description="Disordered" evidence="2">
    <location>
        <begin position="116"/>
        <end position="140"/>
    </location>
</feature>
<proteinExistence type="predicted"/>
<dbReference type="RefSeq" id="WP_386823563.1">
    <property type="nucleotide sequence ID" value="NZ_JBHTIF010000001.1"/>
</dbReference>
<reference evidence="5" key="1">
    <citation type="journal article" date="2019" name="Int. J. Syst. Evol. Microbiol.">
        <title>The Global Catalogue of Microorganisms (GCM) 10K type strain sequencing project: providing services to taxonomists for standard genome sequencing and annotation.</title>
        <authorList>
            <consortium name="The Broad Institute Genomics Platform"/>
            <consortium name="The Broad Institute Genome Sequencing Center for Infectious Disease"/>
            <person name="Wu L."/>
            <person name="Ma J."/>
        </authorList>
    </citation>
    <scope>NUCLEOTIDE SEQUENCE [LARGE SCALE GENOMIC DNA]</scope>
    <source>
        <strain evidence="5">CCUG 55585</strain>
    </source>
</reference>
<protein>
    <submittedName>
        <fullName evidence="4">Chemotaxis protein CheB</fullName>
    </submittedName>
</protein>
<gene>
    <name evidence="4" type="ORF">ACFQ0E_10320</name>
</gene>
<evidence type="ECO:0000313" key="4">
    <source>
        <dbReference type="EMBL" id="MFD0725992.1"/>
    </source>
</evidence>